<gene>
    <name evidence="1" type="ORF">HPHPP2_1394</name>
</gene>
<evidence type="ECO:0000313" key="2">
    <source>
        <dbReference type="Proteomes" id="UP000004326"/>
    </source>
</evidence>
<comment type="caution">
    <text evidence="1">The sequence shown here is derived from an EMBL/GenBank/DDBJ whole genome shotgun (WGS) entry which is preliminary data.</text>
</comment>
<dbReference type="Proteomes" id="UP000004326">
    <property type="component" value="Unassembled WGS sequence"/>
</dbReference>
<dbReference type="PATRIC" id="fig|992073.3.peg.1347"/>
<name>J0PHL0_HELPX</name>
<evidence type="ECO:0000313" key="1">
    <source>
        <dbReference type="EMBL" id="EJB98040.1"/>
    </source>
</evidence>
<dbReference type="AlphaFoldDB" id="J0PHL0"/>
<proteinExistence type="predicted"/>
<protein>
    <submittedName>
        <fullName evidence="1">Uncharacterized protein</fullName>
    </submittedName>
</protein>
<organism evidence="1 2">
    <name type="scientific">Helicobacter pylori Hp P-2</name>
    <dbReference type="NCBI Taxonomy" id="992073"/>
    <lineage>
        <taxon>Bacteria</taxon>
        <taxon>Pseudomonadati</taxon>
        <taxon>Campylobacterota</taxon>
        <taxon>Epsilonproteobacteria</taxon>
        <taxon>Campylobacterales</taxon>
        <taxon>Helicobacteraceae</taxon>
        <taxon>Helicobacter</taxon>
    </lineage>
</organism>
<accession>J0PHL0</accession>
<reference evidence="1 2" key="1">
    <citation type="journal article" date="2013" name="Pathog. Dis.">
        <title>Genome sequences of 65 Helicobacter pylori strains isolated from asymptomatic individuals and patients with gastric cancer, peptic ulcer disease, or gastritis.</title>
        <authorList>
            <person name="Blanchard T.G."/>
            <person name="Czinn S.J."/>
            <person name="Correa P."/>
            <person name="Nakazawa T."/>
            <person name="Keelan M."/>
            <person name="Morningstar L."/>
            <person name="Santana-Cruz I."/>
            <person name="Maroo A."/>
            <person name="McCracken C."/>
            <person name="Shefchek K."/>
            <person name="Daugherty S."/>
            <person name="Song Y."/>
            <person name="Fraser C.M."/>
            <person name="Fricke W.F."/>
        </authorList>
    </citation>
    <scope>NUCLEOTIDE SEQUENCE [LARGE SCALE GENOMIC DNA]</scope>
    <source>
        <strain evidence="1 2">Hp P-2</strain>
    </source>
</reference>
<dbReference type="EMBL" id="AKPJ01000004">
    <property type="protein sequence ID" value="EJB98040.1"/>
    <property type="molecule type" value="Genomic_DNA"/>
</dbReference>
<sequence>MNPIFGFDLIKNVGDKKRSKAFLMINALFNPNIQRTTSIDEGLL</sequence>